<gene>
    <name evidence="3" type="ORF">BU23DRAFT_93909</name>
</gene>
<accession>A0A6A5VES1</accession>
<feature type="region of interest" description="Disordered" evidence="1">
    <location>
        <begin position="1"/>
        <end position="82"/>
    </location>
</feature>
<dbReference type="Proteomes" id="UP000800036">
    <property type="component" value="Unassembled WGS sequence"/>
</dbReference>
<organism evidence="3 4">
    <name type="scientific">Bimuria novae-zelandiae CBS 107.79</name>
    <dbReference type="NCBI Taxonomy" id="1447943"/>
    <lineage>
        <taxon>Eukaryota</taxon>
        <taxon>Fungi</taxon>
        <taxon>Dikarya</taxon>
        <taxon>Ascomycota</taxon>
        <taxon>Pezizomycotina</taxon>
        <taxon>Dothideomycetes</taxon>
        <taxon>Pleosporomycetidae</taxon>
        <taxon>Pleosporales</taxon>
        <taxon>Massarineae</taxon>
        <taxon>Didymosphaeriaceae</taxon>
        <taxon>Bimuria</taxon>
    </lineage>
</organism>
<sequence length="265" mass="29320">MNSISQPLSLSHLHTRREETRTLPSNQETRQSRARREISSTISPQSPLFKNPPNHQRNATHASHLSAPDPIRRPRDNNAPTPVLPVRALLLPQPPAQHLASLSQELDFKLSSLTSSHAALERENALLKERLRRRAQGTLAPTEVPVPSAIGNAGVGESGAEGLATMESVLFASASPESNVSTPEAEDASTAQPPEPYPTYTPWPFTSTASEATVPERKNWTRYIIPVLLAILSLILLLWDIYLRIIHPGAMCARVRMRVRWGQKR</sequence>
<name>A0A6A5VES1_9PLEO</name>
<proteinExistence type="predicted"/>
<keyword evidence="2" id="KW-0472">Membrane</keyword>
<protein>
    <submittedName>
        <fullName evidence="3">Uncharacterized protein</fullName>
    </submittedName>
</protein>
<evidence type="ECO:0000313" key="4">
    <source>
        <dbReference type="Proteomes" id="UP000800036"/>
    </source>
</evidence>
<feature type="transmembrane region" description="Helical" evidence="2">
    <location>
        <begin position="223"/>
        <end position="243"/>
    </location>
</feature>
<evidence type="ECO:0000256" key="2">
    <source>
        <dbReference type="SAM" id="Phobius"/>
    </source>
</evidence>
<evidence type="ECO:0000256" key="1">
    <source>
        <dbReference type="SAM" id="MobiDB-lite"/>
    </source>
</evidence>
<dbReference type="EMBL" id="ML976674">
    <property type="protein sequence ID" value="KAF1974462.1"/>
    <property type="molecule type" value="Genomic_DNA"/>
</dbReference>
<feature type="region of interest" description="Disordered" evidence="1">
    <location>
        <begin position="175"/>
        <end position="204"/>
    </location>
</feature>
<keyword evidence="4" id="KW-1185">Reference proteome</keyword>
<evidence type="ECO:0000313" key="3">
    <source>
        <dbReference type="EMBL" id="KAF1974462.1"/>
    </source>
</evidence>
<dbReference type="AlphaFoldDB" id="A0A6A5VES1"/>
<keyword evidence="2" id="KW-1133">Transmembrane helix</keyword>
<feature type="compositionally biased region" description="Polar residues" evidence="1">
    <location>
        <begin position="39"/>
        <end position="63"/>
    </location>
</feature>
<keyword evidence="2" id="KW-0812">Transmembrane</keyword>
<reference evidence="3" key="1">
    <citation type="journal article" date="2020" name="Stud. Mycol.">
        <title>101 Dothideomycetes genomes: a test case for predicting lifestyles and emergence of pathogens.</title>
        <authorList>
            <person name="Haridas S."/>
            <person name="Albert R."/>
            <person name="Binder M."/>
            <person name="Bloem J."/>
            <person name="Labutti K."/>
            <person name="Salamov A."/>
            <person name="Andreopoulos B."/>
            <person name="Baker S."/>
            <person name="Barry K."/>
            <person name="Bills G."/>
            <person name="Bluhm B."/>
            <person name="Cannon C."/>
            <person name="Castanera R."/>
            <person name="Culley D."/>
            <person name="Daum C."/>
            <person name="Ezra D."/>
            <person name="Gonzalez J."/>
            <person name="Henrissat B."/>
            <person name="Kuo A."/>
            <person name="Liang C."/>
            <person name="Lipzen A."/>
            <person name="Lutzoni F."/>
            <person name="Magnuson J."/>
            <person name="Mondo S."/>
            <person name="Nolan M."/>
            <person name="Ohm R."/>
            <person name="Pangilinan J."/>
            <person name="Park H.-J."/>
            <person name="Ramirez L."/>
            <person name="Alfaro M."/>
            <person name="Sun H."/>
            <person name="Tritt A."/>
            <person name="Yoshinaga Y."/>
            <person name="Zwiers L.-H."/>
            <person name="Turgeon B."/>
            <person name="Goodwin S."/>
            <person name="Spatafora J."/>
            <person name="Crous P."/>
            <person name="Grigoriev I."/>
        </authorList>
    </citation>
    <scope>NUCLEOTIDE SEQUENCE</scope>
    <source>
        <strain evidence="3">CBS 107.79</strain>
    </source>
</reference>